<proteinExistence type="predicted"/>
<dbReference type="InterPro" id="IPR050157">
    <property type="entry name" value="PSI_iron-sulfur_center"/>
</dbReference>
<dbReference type="PROSITE" id="PS51379">
    <property type="entry name" value="4FE4S_FER_2"/>
    <property type="match status" value="2"/>
</dbReference>
<reference evidence="6" key="1">
    <citation type="journal article" date="2020" name="mSystems">
        <title>Genome- and Community-Level Interaction Insights into Carbon Utilization and Element Cycling Functions of Hydrothermarchaeota in Hydrothermal Sediment.</title>
        <authorList>
            <person name="Zhou Z."/>
            <person name="Liu Y."/>
            <person name="Xu W."/>
            <person name="Pan J."/>
            <person name="Luo Z.H."/>
            <person name="Li M."/>
        </authorList>
    </citation>
    <scope>NUCLEOTIDE SEQUENCE [LARGE SCALE GENOMIC DNA]</scope>
    <source>
        <strain evidence="6">SpSt-123</strain>
    </source>
</reference>
<dbReference type="PANTHER" id="PTHR24960:SF79">
    <property type="entry name" value="PHOTOSYSTEM I IRON-SULFUR CENTER"/>
    <property type="match status" value="1"/>
</dbReference>
<dbReference type="EMBL" id="DSDY01000057">
    <property type="protein sequence ID" value="HDS10342.1"/>
    <property type="molecule type" value="Genomic_DNA"/>
</dbReference>
<accession>A0A7C1E292</accession>
<evidence type="ECO:0000256" key="2">
    <source>
        <dbReference type="ARBA" id="ARBA00022723"/>
    </source>
</evidence>
<comment type="caution">
    <text evidence="6">The sequence shown here is derived from an EMBL/GenBank/DDBJ whole genome shotgun (WGS) entry which is preliminary data.</text>
</comment>
<dbReference type="Gene3D" id="3.30.70.20">
    <property type="match status" value="1"/>
</dbReference>
<organism evidence="6">
    <name type="scientific">Fervidicoccus fontis</name>
    <dbReference type="NCBI Taxonomy" id="683846"/>
    <lineage>
        <taxon>Archaea</taxon>
        <taxon>Thermoproteota</taxon>
        <taxon>Thermoprotei</taxon>
        <taxon>Fervidicoccales</taxon>
        <taxon>Fervidicoccaceae</taxon>
        <taxon>Fervidicoccus</taxon>
    </lineage>
</organism>
<dbReference type="GO" id="GO:0046872">
    <property type="term" value="F:metal ion binding"/>
    <property type="evidence" value="ECO:0007669"/>
    <property type="project" value="UniProtKB-KW"/>
</dbReference>
<dbReference type="AlphaFoldDB" id="A0A7C1E292"/>
<feature type="domain" description="4Fe-4S ferredoxin-type" evidence="5">
    <location>
        <begin position="319"/>
        <end position="348"/>
    </location>
</feature>
<gene>
    <name evidence="6" type="ORF">ENO04_01785</name>
</gene>
<dbReference type="PROSITE" id="PS00198">
    <property type="entry name" value="4FE4S_FER_1"/>
    <property type="match status" value="2"/>
</dbReference>
<dbReference type="Pfam" id="PF12838">
    <property type="entry name" value="Fer4_7"/>
    <property type="match status" value="1"/>
</dbReference>
<evidence type="ECO:0000256" key="1">
    <source>
        <dbReference type="ARBA" id="ARBA00022485"/>
    </source>
</evidence>
<sequence>MTDIKTIIIGDEKELIDATENLSAGIILLKRPIPAYKILREKSLVWQHFHVHAYSAHIDDDLLTAVRILLQERLKLEDPPSRISRGKAVSRREVFSLWRSLKEYINGPIPGPDLHLLNSDARRLFSKICPYGALLEDLVSMVESRCNECGICYSFLPVQVLENPLLPFDGIKSLLALLSSRPISTVVLYYALSIEEKAYNVISKWSNNVLGIPVTNSMVPWWLPLLHKLYGVPAILLGPPNPYLSYIQEDIKNLYLNNVFHAIPNEEVDDEFINETLKTKKKANQTNIDSKNLVPQLSMLLQAEGKGLSSYKPDSIRSFVPIVENQKCIFCGACVKSCPYEALELESEPKLPRLLLKLNYCQGCYNCMYACPTQAISRFEPLLTYNGYKTVAHDEMINCIYCGSPVGSRRRIEYIEKKMIESGMDSEKVVQITRVCPVCRTKNLVKS</sequence>
<keyword evidence="1" id="KW-0004">4Fe-4S</keyword>
<evidence type="ECO:0000256" key="3">
    <source>
        <dbReference type="ARBA" id="ARBA00023004"/>
    </source>
</evidence>
<dbReference type="PANTHER" id="PTHR24960">
    <property type="entry name" value="PHOTOSYSTEM I IRON-SULFUR CENTER-RELATED"/>
    <property type="match status" value="1"/>
</dbReference>
<dbReference type="GO" id="GO:0016491">
    <property type="term" value="F:oxidoreductase activity"/>
    <property type="evidence" value="ECO:0007669"/>
    <property type="project" value="UniProtKB-ARBA"/>
</dbReference>
<keyword evidence="4" id="KW-0411">Iron-sulfur</keyword>
<protein>
    <submittedName>
        <fullName evidence="6">4Fe-4S dicluster domain-containing protein</fullName>
    </submittedName>
</protein>
<dbReference type="GO" id="GO:0051539">
    <property type="term" value="F:4 iron, 4 sulfur cluster binding"/>
    <property type="evidence" value="ECO:0007669"/>
    <property type="project" value="UniProtKB-KW"/>
</dbReference>
<evidence type="ECO:0000259" key="5">
    <source>
        <dbReference type="PROSITE" id="PS51379"/>
    </source>
</evidence>
<name>A0A7C1E292_9CREN</name>
<keyword evidence="3" id="KW-0408">Iron</keyword>
<evidence type="ECO:0000256" key="4">
    <source>
        <dbReference type="ARBA" id="ARBA00023014"/>
    </source>
</evidence>
<dbReference type="InterPro" id="IPR017900">
    <property type="entry name" value="4Fe4S_Fe_S_CS"/>
</dbReference>
<keyword evidence="2" id="KW-0479">Metal-binding</keyword>
<feature type="domain" description="4Fe-4S ferredoxin-type" evidence="5">
    <location>
        <begin position="352"/>
        <end position="381"/>
    </location>
</feature>
<dbReference type="SUPFAM" id="SSF54862">
    <property type="entry name" value="4Fe-4S ferredoxins"/>
    <property type="match status" value="1"/>
</dbReference>
<evidence type="ECO:0000313" key="6">
    <source>
        <dbReference type="EMBL" id="HDS10342.1"/>
    </source>
</evidence>
<dbReference type="InterPro" id="IPR017896">
    <property type="entry name" value="4Fe4S_Fe-S-bd"/>
</dbReference>